<reference evidence="3" key="1">
    <citation type="submission" date="2022-05" db="EMBL/GenBank/DDBJ databases">
        <title>Novel bacterial taxa in a minimal lignocellulolytic consortium and its capacity to transform plastics disclosed by genome-resolved metagenomics.</title>
        <authorList>
            <person name="Rodriguez C.A.D."/>
            <person name="Diaz-Garcia L."/>
            <person name="Herrera K."/>
            <person name="Tarazona N.A."/>
            <person name="Sproer C."/>
            <person name="Overmann J."/>
            <person name="Jimenez D.J."/>
        </authorList>
    </citation>
    <scope>NUCLEOTIDE SEQUENCE</scope>
    <source>
        <strain evidence="3">MAG5</strain>
    </source>
</reference>
<evidence type="ECO:0000313" key="3">
    <source>
        <dbReference type="EMBL" id="URN95282.1"/>
    </source>
</evidence>
<protein>
    <submittedName>
        <fullName evidence="3">DUF4395 domain-containing protein</fullName>
    </submittedName>
</protein>
<keyword evidence="1" id="KW-0472">Membrane</keyword>
<evidence type="ECO:0000256" key="1">
    <source>
        <dbReference type="SAM" id="Phobius"/>
    </source>
</evidence>
<feature type="transmembrane region" description="Helical" evidence="1">
    <location>
        <begin position="12"/>
        <end position="38"/>
    </location>
</feature>
<accession>A0A9J6ZGH2</accession>
<dbReference type="Pfam" id="PF14340">
    <property type="entry name" value="DUF4395"/>
    <property type="match status" value="1"/>
</dbReference>
<dbReference type="EMBL" id="CP097899">
    <property type="protein sequence ID" value="URN95282.1"/>
    <property type="molecule type" value="Genomic_DNA"/>
</dbReference>
<feature type="transmembrane region" description="Helical" evidence="1">
    <location>
        <begin position="77"/>
        <end position="98"/>
    </location>
</feature>
<evidence type="ECO:0000313" key="4">
    <source>
        <dbReference type="Proteomes" id="UP001056756"/>
    </source>
</evidence>
<dbReference type="InterPro" id="IPR025508">
    <property type="entry name" value="DUF4395"/>
</dbReference>
<keyword evidence="1" id="KW-0812">Transmembrane</keyword>
<dbReference type="InterPro" id="IPR016942">
    <property type="entry name" value="UCP030042"/>
</dbReference>
<dbReference type="Proteomes" id="UP001056756">
    <property type="component" value="Chromosome"/>
</dbReference>
<evidence type="ECO:0000259" key="2">
    <source>
        <dbReference type="Pfam" id="PF14340"/>
    </source>
</evidence>
<sequence length="142" mass="15628">MNEVPIAKVRSNQIGIVITLLIAIIAQMPWLIAIVWLIQVMTRLLGSGANTFVIILEPIAQKIYGKKETEAAELQKFNLSLGITFLSISLVCLSLNWITAAYIVAGAMGLAALAALLGYCIGCTIYYQYKKYKAMRKNTKSQ</sequence>
<name>A0A9J6ZGH2_9BACL</name>
<feature type="domain" description="DUF4395" evidence="2">
    <location>
        <begin position="7"/>
        <end position="131"/>
    </location>
</feature>
<dbReference type="AlphaFoldDB" id="A0A9J6ZGH2"/>
<proteinExistence type="predicted"/>
<keyword evidence="1" id="KW-1133">Transmembrane helix</keyword>
<dbReference type="PIRSF" id="PIRSF030042">
    <property type="entry name" value="UCP030042"/>
    <property type="match status" value="1"/>
</dbReference>
<dbReference type="KEGG" id="plig:NAG76_03195"/>
<feature type="transmembrane region" description="Helical" evidence="1">
    <location>
        <begin position="104"/>
        <end position="127"/>
    </location>
</feature>
<organism evidence="3 4">
    <name type="scientific">Candidatus Pristimantibacillus lignocellulolyticus</name>
    <dbReference type="NCBI Taxonomy" id="2994561"/>
    <lineage>
        <taxon>Bacteria</taxon>
        <taxon>Bacillati</taxon>
        <taxon>Bacillota</taxon>
        <taxon>Bacilli</taxon>
        <taxon>Bacillales</taxon>
        <taxon>Paenibacillaceae</taxon>
        <taxon>Candidatus Pristimantibacillus</taxon>
    </lineage>
</organism>
<gene>
    <name evidence="3" type="ORF">NAG76_03195</name>
</gene>